<dbReference type="EMBL" id="CATNWA010001691">
    <property type="protein sequence ID" value="CAI9540909.1"/>
    <property type="molecule type" value="Genomic_DNA"/>
</dbReference>
<dbReference type="Proteomes" id="UP001162483">
    <property type="component" value="Unassembled WGS sequence"/>
</dbReference>
<reference evidence="1" key="1">
    <citation type="submission" date="2023-05" db="EMBL/GenBank/DDBJ databases">
        <authorList>
            <person name="Stuckert A."/>
        </authorList>
    </citation>
    <scope>NUCLEOTIDE SEQUENCE</scope>
</reference>
<gene>
    <name evidence="1" type="ORF">SPARVUS_LOCUS1818478</name>
</gene>
<organism evidence="1 2">
    <name type="scientific">Staurois parvus</name>
    <dbReference type="NCBI Taxonomy" id="386267"/>
    <lineage>
        <taxon>Eukaryota</taxon>
        <taxon>Metazoa</taxon>
        <taxon>Chordata</taxon>
        <taxon>Craniata</taxon>
        <taxon>Vertebrata</taxon>
        <taxon>Euteleostomi</taxon>
        <taxon>Amphibia</taxon>
        <taxon>Batrachia</taxon>
        <taxon>Anura</taxon>
        <taxon>Neobatrachia</taxon>
        <taxon>Ranoidea</taxon>
        <taxon>Ranidae</taxon>
        <taxon>Staurois</taxon>
    </lineage>
</organism>
<accession>A0ABN9AXY7</accession>
<evidence type="ECO:0000313" key="1">
    <source>
        <dbReference type="EMBL" id="CAI9540909.1"/>
    </source>
</evidence>
<comment type="caution">
    <text evidence="1">The sequence shown here is derived from an EMBL/GenBank/DDBJ whole genome shotgun (WGS) entry which is preliminary data.</text>
</comment>
<sequence length="48" mass="5247">MGPYIPPPHAAAWSRVSHWVPVRPPIAAVTSPHSAMCHFSGLTHCWCV</sequence>
<keyword evidence="2" id="KW-1185">Reference proteome</keyword>
<name>A0ABN9AXY7_9NEOB</name>
<evidence type="ECO:0000313" key="2">
    <source>
        <dbReference type="Proteomes" id="UP001162483"/>
    </source>
</evidence>
<protein>
    <submittedName>
        <fullName evidence="1">Uncharacterized protein</fullName>
    </submittedName>
</protein>
<proteinExistence type="predicted"/>